<feature type="compositionally biased region" description="Low complexity" evidence="1">
    <location>
        <begin position="258"/>
        <end position="290"/>
    </location>
</feature>
<dbReference type="GO" id="GO:0005829">
    <property type="term" value="C:cytosol"/>
    <property type="evidence" value="ECO:0007669"/>
    <property type="project" value="TreeGrafter"/>
</dbReference>
<protein>
    <submittedName>
        <fullName evidence="2">Uncharacterized protein</fullName>
    </submittedName>
</protein>
<dbReference type="GO" id="GO:0070086">
    <property type="term" value="P:ubiquitin-dependent endocytosis"/>
    <property type="evidence" value="ECO:0007669"/>
    <property type="project" value="TreeGrafter"/>
</dbReference>
<dbReference type="AlphaFoldDB" id="A0AAD5JYN3"/>
<dbReference type="EMBL" id="JAIXMP010000016">
    <property type="protein sequence ID" value="KAI9260655.1"/>
    <property type="molecule type" value="Genomic_DNA"/>
</dbReference>
<proteinExistence type="predicted"/>
<dbReference type="PANTHER" id="PTHR11188">
    <property type="entry name" value="ARRESTIN DOMAIN CONTAINING PROTEIN"/>
    <property type="match status" value="1"/>
</dbReference>
<dbReference type="GO" id="GO:0030674">
    <property type="term" value="F:protein-macromolecule adaptor activity"/>
    <property type="evidence" value="ECO:0007669"/>
    <property type="project" value="TreeGrafter"/>
</dbReference>
<comment type="caution">
    <text evidence="2">The sequence shown here is derived from an EMBL/GenBank/DDBJ whole genome shotgun (WGS) entry which is preliminary data.</text>
</comment>
<dbReference type="Gene3D" id="2.60.40.640">
    <property type="match status" value="1"/>
</dbReference>
<name>A0AAD5JYN3_9FUNG</name>
<feature type="compositionally biased region" description="Polar residues" evidence="1">
    <location>
        <begin position="248"/>
        <end position="257"/>
    </location>
</feature>
<dbReference type="Proteomes" id="UP001209540">
    <property type="component" value="Unassembled WGS sequence"/>
</dbReference>
<evidence type="ECO:0000313" key="2">
    <source>
        <dbReference type="EMBL" id="KAI9260655.1"/>
    </source>
</evidence>
<feature type="compositionally biased region" description="Low complexity" evidence="1">
    <location>
        <begin position="228"/>
        <end position="239"/>
    </location>
</feature>
<evidence type="ECO:0000256" key="1">
    <source>
        <dbReference type="SAM" id="MobiDB-lite"/>
    </source>
</evidence>
<dbReference type="InterPro" id="IPR050357">
    <property type="entry name" value="Arrestin_domain-protein"/>
</dbReference>
<dbReference type="GO" id="GO:0005886">
    <property type="term" value="C:plasma membrane"/>
    <property type="evidence" value="ECO:0007669"/>
    <property type="project" value="TreeGrafter"/>
</dbReference>
<reference evidence="2" key="2">
    <citation type="submission" date="2023-02" db="EMBL/GenBank/DDBJ databases">
        <authorList>
            <consortium name="DOE Joint Genome Institute"/>
            <person name="Mondo S.J."/>
            <person name="Chang Y."/>
            <person name="Wang Y."/>
            <person name="Ahrendt S."/>
            <person name="Andreopoulos W."/>
            <person name="Barry K."/>
            <person name="Beard J."/>
            <person name="Benny G.L."/>
            <person name="Blankenship S."/>
            <person name="Bonito G."/>
            <person name="Cuomo C."/>
            <person name="Desiro A."/>
            <person name="Gervers K.A."/>
            <person name="Hundley H."/>
            <person name="Kuo A."/>
            <person name="LaButti K."/>
            <person name="Lang B.F."/>
            <person name="Lipzen A."/>
            <person name="O'Donnell K."/>
            <person name="Pangilinan J."/>
            <person name="Reynolds N."/>
            <person name="Sandor L."/>
            <person name="Smith M.W."/>
            <person name="Tsang A."/>
            <person name="Grigoriev I.V."/>
            <person name="Stajich J.E."/>
            <person name="Spatafora J.W."/>
        </authorList>
    </citation>
    <scope>NUCLEOTIDE SEQUENCE</scope>
    <source>
        <strain evidence="2">RSA 2281</strain>
    </source>
</reference>
<dbReference type="InterPro" id="IPR014752">
    <property type="entry name" value="Arrestin-like_C"/>
</dbReference>
<feature type="region of interest" description="Disordered" evidence="1">
    <location>
        <begin position="206"/>
        <end position="290"/>
    </location>
</feature>
<evidence type="ECO:0000313" key="3">
    <source>
        <dbReference type="Proteomes" id="UP001209540"/>
    </source>
</evidence>
<accession>A0AAD5JYN3</accession>
<reference evidence="2" key="1">
    <citation type="journal article" date="2022" name="IScience">
        <title>Evolution of zygomycete secretomes and the origins of terrestrial fungal ecologies.</title>
        <authorList>
            <person name="Chang Y."/>
            <person name="Wang Y."/>
            <person name="Mondo S."/>
            <person name="Ahrendt S."/>
            <person name="Andreopoulos W."/>
            <person name="Barry K."/>
            <person name="Beard J."/>
            <person name="Benny G.L."/>
            <person name="Blankenship S."/>
            <person name="Bonito G."/>
            <person name="Cuomo C."/>
            <person name="Desiro A."/>
            <person name="Gervers K.A."/>
            <person name="Hundley H."/>
            <person name="Kuo A."/>
            <person name="LaButti K."/>
            <person name="Lang B.F."/>
            <person name="Lipzen A."/>
            <person name="O'Donnell K."/>
            <person name="Pangilinan J."/>
            <person name="Reynolds N."/>
            <person name="Sandor L."/>
            <person name="Smith M.E."/>
            <person name="Tsang A."/>
            <person name="Grigoriev I.V."/>
            <person name="Stajich J.E."/>
            <person name="Spatafora J.W."/>
        </authorList>
    </citation>
    <scope>NUCLEOTIDE SEQUENCE</scope>
    <source>
        <strain evidence="2">RSA 2281</strain>
    </source>
</reference>
<organism evidence="2 3">
    <name type="scientific">Phascolomyces articulosus</name>
    <dbReference type="NCBI Taxonomy" id="60185"/>
    <lineage>
        <taxon>Eukaryota</taxon>
        <taxon>Fungi</taxon>
        <taxon>Fungi incertae sedis</taxon>
        <taxon>Mucoromycota</taxon>
        <taxon>Mucoromycotina</taxon>
        <taxon>Mucoromycetes</taxon>
        <taxon>Mucorales</taxon>
        <taxon>Lichtheimiaceae</taxon>
        <taxon>Phascolomyces</taxon>
    </lineage>
</organism>
<feature type="compositionally biased region" description="Basic and acidic residues" evidence="1">
    <location>
        <begin position="213"/>
        <end position="226"/>
    </location>
</feature>
<sequence length="572" mass="65238">MSVISIDIQPENESIHLFTGENMIPNETITLKGHVQLTLLRPIQIRQITIQLKGTVRNIISNDILRSTEPLIDENDAQLWPVAVLHHNSNIPLMDRMTRRALNAAMGYASASQTIIREQIHLFNNSENSDSKSLPIISLEAGITRYPFELTIHNADQLPPSILLPRHSISYELSAKLRLASFREIAKITYWNARSSASFSFLTTHPLKNNNSNHHDNATTTTDRRFSRSSSSSVSTQESTSRRHHHNINNNASRLFISSSTSTASPSSTTSQEQSSVLVPQQEQQQQQQTAFSKQKQKLLRTIKPIHVFCHGHGSLQILEYQQRIRYRGCRERHLKYEVSMTKYLCLQKKKFDLVCHFTPLREEASIAWIEAYLEQTEKYPLRAGRIREYDPLPPEILVSKSSRPIIIKRSIDPEQDDVSHIPLSLPVHSPHIAQDIDTFSLKITHKIRVIVHFRNPEIRKMSLSFPVIIGTVPVNHGGGMTLPTIVVQQQQLLEEQLHQQGGEIPDAWDHSANDDDWIHIISNADQTQRSRDNNYDHLPEKLPSYYEVLHEGAPPAAFIDDDLSHYPSPHI</sequence>
<gene>
    <name evidence="2" type="ORF">BDA99DRAFT_560722</name>
</gene>
<dbReference type="PANTHER" id="PTHR11188:SF161">
    <property type="entry name" value="PH-RESPONSE REGULATOR PROTEIN PALF_RIM8"/>
    <property type="match status" value="1"/>
</dbReference>
<dbReference type="GO" id="GO:0031625">
    <property type="term" value="F:ubiquitin protein ligase binding"/>
    <property type="evidence" value="ECO:0007669"/>
    <property type="project" value="TreeGrafter"/>
</dbReference>
<keyword evidence="3" id="KW-1185">Reference proteome</keyword>